<protein>
    <recommendedName>
        <fullName evidence="4">DUF4012 domain-containing protein</fullName>
    </recommendedName>
</protein>
<feature type="transmembrane region" description="Helical" evidence="1">
    <location>
        <begin position="29"/>
        <end position="50"/>
    </location>
</feature>
<keyword evidence="1" id="KW-0812">Transmembrane</keyword>
<dbReference type="EMBL" id="BMJY01000016">
    <property type="protein sequence ID" value="GGH48986.1"/>
    <property type="molecule type" value="Genomic_DNA"/>
</dbReference>
<gene>
    <name evidence="2" type="ORF">GCM10010921_26860</name>
</gene>
<organism evidence="2 3">
    <name type="scientific">Microbacterium album</name>
    <dbReference type="NCBI Taxonomy" id="2053191"/>
    <lineage>
        <taxon>Bacteria</taxon>
        <taxon>Bacillati</taxon>
        <taxon>Actinomycetota</taxon>
        <taxon>Actinomycetes</taxon>
        <taxon>Micrococcales</taxon>
        <taxon>Microbacteriaceae</taxon>
        <taxon>Microbacterium</taxon>
    </lineage>
</organism>
<dbReference type="InterPro" id="IPR025101">
    <property type="entry name" value="DUF4012"/>
</dbReference>
<comment type="caution">
    <text evidence="2">The sequence shown here is derived from an EMBL/GenBank/DDBJ whole genome shotgun (WGS) entry which is preliminary data.</text>
</comment>
<dbReference type="AlphaFoldDB" id="A0A917IGY2"/>
<reference evidence="2" key="1">
    <citation type="journal article" date="2014" name="Int. J. Syst. Evol. Microbiol.">
        <title>Complete genome sequence of Corynebacterium casei LMG S-19264T (=DSM 44701T), isolated from a smear-ripened cheese.</title>
        <authorList>
            <consortium name="US DOE Joint Genome Institute (JGI-PGF)"/>
            <person name="Walter F."/>
            <person name="Albersmeier A."/>
            <person name="Kalinowski J."/>
            <person name="Ruckert C."/>
        </authorList>
    </citation>
    <scope>NUCLEOTIDE SEQUENCE</scope>
    <source>
        <strain evidence="2">CGMCC 1.15794</strain>
    </source>
</reference>
<evidence type="ECO:0000313" key="2">
    <source>
        <dbReference type="EMBL" id="GGH48986.1"/>
    </source>
</evidence>
<reference evidence="2" key="2">
    <citation type="submission" date="2020-09" db="EMBL/GenBank/DDBJ databases">
        <authorList>
            <person name="Sun Q."/>
            <person name="Zhou Y."/>
        </authorList>
    </citation>
    <scope>NUCLEOTIDE SEQUENCE</scope>
    <source>
        <strain evidence="2">CGMCC 1.15794</strain>
    </source>
</reference>
<evidence type="ECO:0008006" key="4">
    <source>
        <dbReference type="Google" id="ProtNLM"/>
    </source>
</evidence>
<keyword evidence="3" id="KW-1185">Reference proteome</keyword>
<evidence type="ECO:0000256" key="1">
    <source>
        <dbReference type="SAM" id="Phobius"/>
    </source>
</evidence>
<keyword evidence="1" id="KW-0472">Membrane</keyword>
<keyword evidence="1" id="KW-1133">Transmembrane helix</keyword>
<name>A0A917IGY2_9MICO</name>
<accession>A0A917IGY2</accession>
<sequence>MTSSAERGGRARRGSAARRLGAARLVRRGALLLAGALVVTGAWLGVRVVLVHQELTALLAVADRAREIVRPSAEPLDLERVLAEADAVSRHAASIVSLTDDPVWRTAEALPLAGSTLHATRLGVQALGEAVDGARPLLSVTAEVAASLRLDGEHIDARALSRVGEPLLSARAALIRAHAAVAAIDRDSVIPRVARPLDRLEAELAAVLPVFSSLAPAAQIAGAMLGADEPRLILVMLQNNAELRMGGGITGTFFAVRAREGRLELVGHADSSAFPTPDGPVAAVPDALVIGSPSKVGRFVPNITMTPDFPLSASLASAWWRLHSGLTPDAVVSIDPSVLATVLEVVGPLDVDGVRVDAVNLVDTLLRAPYLTLSHDDQTGFFRDVSEAVIEAALDSATELPRLAAALGPLAERGRISVWSAHPEEQAVIARTPAAGMLARLSRAGDEGYALLFDNLTGSKLDAYLDARLALEAGACRPDGRAQLVLTASLSSGVPQSVEIPWRAAPGFGGFAREDVALRVTALAPAGAVPEGAWIDGEPVRMMRDELDGRPAGVLPVVVRPGQRVELELRFTAPPGAGDDPVLLHTPLVADADVATSGTRCG</sequence>
<evidence type="ECO:0000313" key="3">
    <source>
        <dbReference type="Proteomes" id="UP000657592"/>
    </source>
</evidence>
<dbReference type="Pfam" id="PF13196">
    <property type="entry name" value="DUF4012"/>
    <property type="match status" value="1"/>
</dbReference>
<dbReference type="RefSeq" id="WP_188756820.1">
    <property type="nucleotide sequence ID" value="NZ_BMJY01000016.1"/>
</dbReference>
<proteinExistence type="predicted"/>
<dbReference type="Proteomes" id="UP000657592">
    <property type="component" value="Unassembled WGS sequence"/>
</dbReference>